<dbReference type="Gene3D" id="3.40.50.300">
    <property type="entry name" value="P-loop containing nucleotide triphosphate hydrolases"/>
    <property type="match status" value="1"/>
</dbReference>
<evidence type="ECO:0000313" key="3">
    <source>
        <dbReference type="Proteomes" id="UP001208570"/>
    </source>
</evidence>
<protein>
    <recommendedName>
        <fullName evidence="1">Deoxynucleoside kinase domain-containing protein</fullName>
    </recommendedName>
</protein>
<evidence type="ECO:0000259" key="1">
    <source>
        <dbReference type="Pfam" id="PF01712"/>
    </source>
</evidence>
<proteinExistence type="predicted"/>
<name>A0AAD9MQG3_9ANNE</name>
<evidence type="ECO:0000313" key="2">
    <source>
        <dbReference type="EMBL" id="KAK2142177.1"/>
    </source>
</evidence>
<sequence length="104" mass="11538">MNLAKSASCFGARLLAEGPLVNKRMTFLYNGAFKAFDSLYAAISKHFYNSQSNNNYKKHISVSIEGNIGSGKTSLLNYFSHFPDAEVLMEPVARWQDIDGLNAL</sequence>
<keyword evidence="3" id="KW-1185">Reference proteome</keyword>
<dbReference type="GO" id="GO:0005739">
    <property type="term" value="C:mitochondrion"/>
    <property type="evidence" value="ECO:0007669"/>
    <property type="project" value="TreeGrafter"/>
</dbReference>
<dbReference type="AlphaFoldDB" id="A0AAD9MQG3"/>
<dbReference type="Proteomes" id="UP001208570">
    <property type="component" value="Unassembled WGS sequence"/>
</dbReference>
<gene>
    <name evidence="2" type="ORF">LSH36_988g00073</name>
</gene>
<organism evidence="2 3">
    <name type="scientific">Paralvinella palmiformis</name>
    <dbReference type="NCBI Taxonomy" id="53620"/>
    <lineage>
        <taxon>Eukaryota</taxon>
        <taxon>Metazoa</taxon>
        <taxon>Spiralia</taxon>
        <taxon>Lophotrochozoa</taxon>
        <taxon>Annelida</taxon>
        <taxon>Polychaeta</taxon>
        <taxon>Sedentaria</taxon>
        <taxon>Canalipalpata</taxon>
        <taxon>Terebellida</taxon>
        <taxon>Terebelliformia</taxon>
        <taxon>Alvinellidae</taxon>
        <taxon>Paralvinella</taxon>
    </lineage>
</organism>
<dbReference type="SUPFAM" id="SSF52540">
    <property type="entry name" value="P-loop containing nucleoside triphosphate hydrolases"/>
    <property type="match status" value="1"/>
</dbReference>
<feature type="non-terminal residue" evidence="2">
    <location>
        <position position="1"/>
    </location>
</feature>
<feature type="domain" description="Deoxynucleoside kinase" evidence="1">
    <location>
        <begin position="62"/>
        <end position="99"/>
    </location>
</feature>
<dbReference type="InterPro" id="IPR027417">
    <property type="entry name" value="P-loop_NTPase"/>
</dbReference>
<dbReference type="EMBL" id="JAODUP010000988">
    <property type="protein sequence ID" value="KAK2142177.1"/>
    <property type="molecule type" value="Genomic_DNA"/>
</dbReference>
<comment type="caution">
    <text evidence="2">The sequence shown here is derived from an EMBL/GenBank/DDBJ whole genome shotgun (WGS) entry which is preliminary data.</text>
</comment>
<dbReference type="InterPro" id="IPR050566">
    <property type="entry name" value="Deoxyribonucleoside_kinase"/>
</dbReference>
<dbReference type="InterPro" id="IPR031314">
    <property type="entry name" value="DNK_dom"/>
</dbReference>
<reference evidence="2" key="1">
    <citation type="journal article" date="2023" name="Mol. Biol. Evol.">
        <title>Third-Generation Sequencing Reveals the Adaptive Role of the Epigenome in Three Deep-Sea Polychaetes.</title>
        <authorList>
            <person name="Perez M."/>
            <person name="Aroh O."/>
            <person name="Sun Y."/>
            <person name="Lan Y."/>
            <person name="Juniper S.K."/>
            <person name="Young C.R."/>
            <person name="Angers B."/>
            <person name="Qian P.Y."/>
        </authorList>
    </citation>
    <scope>NUCLEOTIDE SEQUENCE</scope>
    <source>
        <strain evidence="2">P08H-3</strain>
    </source>
</reference>
<dbReference type="Pfam" id="PF01712">
    <property type="entry name" value="dNK"/>
    <property type="match status" value="1"/>
</dbReference>
<dbReference type="GO" id="GO:0019136">
    <property type="term" value="F:deoxynucleoside kinase activity"/>
    <property type="evidence" value="ECO:0007669"/>
    <property type="project" value="TreeGrafter"/>
</dbReference>
<accession>A0AAD9MQG3</accession>
<dbReference type="PANTHER" id="PTHR10513">
    <property type="entry name" value="DEOXYNUCLEOSIDE KINASE"/>
    <property type="match status" value="1"/>
</dbReference>
<dbReference type="PANTHER" id="PTHR10513:SF24">
    <property type="entry name" value="THYMIDINE KINASE 2, MITOCHONDRIAL"/>
    <property type="match status" value="1"/>
</dbReference>